<keyword evidence="3" id="KW-1185">Reference proteome</keyword>
<organism evidence="2 3">
    <name type="scientific">Tsukamurella pulmonis</name>
    <dbReference type="NCBI Taxonomy" id="47312"/>
    <lineage>
        <taxon>Bacteria</taxon>
        <taxon>Bacillati</taxon>
        <taxon>Actinomycetota</taxon>
        <taxon>Actinomycetes</taxon>
        <taxon>Mycobacteriales</taxon>
        <taxon>Tsukamurellaceae</taxon>
        <taxon>Tsukamurella</taxon>
    </lineage>
</organism>
<dbReference type="EMBL" id="FNLF01000002">
    <property type="protein sequence ID" value="SDQ81290.1"/>
    <property type="molecule type" value="Genomic_DNA"/>
</dbReference>
<feature type="transmembrane region" description="Helical" evidence="1">
    <location>
        <begin position="6"/>
        <end position="39"/>
    </location>
</feature>
<gene>
    <name evidence="2" type="ORF">SAMN04489765_1943</name>
</gene>
<accession>A0A1H1DY60</accession>
<feature type="transmembrane region" description="Helical" evidence="1">
    <location>
        <begin position="87"/>
        <end position="112"/>
    </location>
</feature>
<evidence type="ECO:0000313" key="3">
    <source>
        <dbReference type="Proteomes" id="UP000183053"/>
    </source>
</evidence>
<name>A0A1H1DY60_9ACTN</name>
<protein>
    <recommendedName>
        <fullName evidence="4">DUF456 domain-containing protein</fullName>
    </recommendedName>
</protein>
<dbReference type="AlphaFoldDB" id="A0A1H1DY60"/>
<evidence type="ECO:0000313" key="2">
    <source>
        <dbReference type="EMBL" id="SDQ81290.1"/>
    </source>
</evidence>
<dbReference type="RefSeq" id="WP_068565732.1">
    <property type="nucleotide sequence ID" value="NZ_FNLF01000002.1"/>
</dbReference>
<feature type="transmembrane region" description="Helical" evidence="1">
    <location>
        <begin position="133"/>
        <end position="155"/>
    </location>
</feature>
<evidence type="ECO:0000256" key="1">
    <source>
        <dbReference type="SAM" id="Phobius"/>
    </source>
</evidence>
<dbReference type="Proteomes" id="UP000183053">
    <property type="component" value="Unassembled WGS sequence"/>
</dbReference>
<evidence type="ECO:0008006" key="4">
    <source>
        <dbReference type="Google" id="ProtNLM"/>
    </source>
</evidence>
<keyword evidence="1" id="KW-0472">Membrane</keyword>
<dbReference type="Pfam" id="PF04306">
    <property type="entry name" value="DUF456"/>
    <property type="match status" value="1"/>
</dbReference>
<keyword evidence="1" id="KW-0812">Transmembrane</keyword>
<dbReference type="STRING" id="47312.SAMN04489765_1943"/>
<reference evidence="3" key="1">
    <citation type="submission" date="2016-10" db="EMBL/GenBank/DDBJ databases">
        <authorList>
            <person name="Varghese N."/>
            <person name="Submissions S."/>
        </authorList>
    </citation>
    <scope>NUCLEOTIDE SEQUENCE [LARGE SCALE GENOMIC DNA]</scope>
    <source>
        <strain evidence="3">DSM 44142</strain>
    </source>
</reference>
<dbReference type="OrthoDB" id="3577600at2"/>
<sequence length="158" mass="16012">MNAWGYVAVVALMVVGLVGIVVPLLPGSSLVALGILIWAIFTGGNAWWVFAGALAVMVLAWGVKYLVGGRTMAKAGVGKWSLVAGGIVGIVGFFVIPVIGLLIGFVGGTFVAEAIRLQDAKAGWRAALAATRAAGLLILTELAGALGAITIWLAAVLS</sequence>
<keyword evidence="1" id="KW-1133">Transmembrane helix</keyword>
<feature type="transmembrane region" description="Helical" evidence="1">
    <location>
        <begin position="46"/>
        <end position="67"/>
    </location>
</feature>
<dbReference type="InterPro" id="IPR007403">
    <property type="entry name" value="DUF456"/>
</dbReference>
<proteinExistence type="predicted"/>